<feature type="coiled-coil region" evidence="5">
    <location>
        <begin position="407"/>
        <end position="441"/>
    </location>
</feature>
<dbReference type="GO" id="GO:0042407">
    <property type="term" value="P:cristae formation"/>
    <property type="evidence" value="ECO:0007669"/>
    <property type="project" value="TreeGrafter"/>
</dbReference>
<accession>A0AA88YG12</accession>
<dbReference type="InterPro" id="IPR055225">
    <property type="entry name" value="DNAJC11-like_beta-barrel"/>
</dbReference>
<sequence length="1044" mass="118810">MAALMEDDGLETDDYYTLLNVSRKASKEEITSAFRRLSRIYHPDKHQDPLKKKKAETLFAKLKDAYEVLTDEGRRELYDKFGTKGLEILGQEVITRTKSPAEIIAELDRYHKEQEERKLQQRTNPKGTVSVSINLSDYFDESYVDDDYGSQGSGVEISGMALTQSVECPLTPKNTVVITGSVHEQNGTGQGQVALLWRRLTSDTGWMAGEVSLGNNAGGVSLQGFKQLYRRCYYTGSVGLISTQRGFKPYFRNILVYQLDRHLQGRLTYNVLVSVKTDLIYETEQHRAAIGVQVGVMSSFCQLSYERKFQDHGFKFRVVGKLSTTGAILQYGCEKKISQFSWLSGTMSVGTSGVSLDVRVSRGQQTFMFPIKLSDVIEPSAVFYGTLIPSVVYFAVKKLIVDPYIRQQEKEKQDNVKEEQLEKLRQKKQEAAATIELMKETVERNIEYEERRNGLIIVKAVYGQLITQDGVLVESQCIDVRVPLQALVKDSQLILMDSKTKSGIPGFYDPCPDEEKSLYIRYTFRNRPHQVTITDSEPIRIPLQIIKALYQDTESCVRLGGQHTNWFVCSSGVRQGDNLSPTLFALFINDLATEVKNLNKGIDIGSDKLSILLYADDIALIAENESDMELMLGVVDNWCKQWRLRINATKSKVVHFRKKQRRRSDHEFSLGGDKLEYASTYKYLGVLFEEFVTFKANAENLAKSGGRALGSIISKIHSNKSIGFKTYEKLYYSGVAPILDYCSGIWGFSRSLNIESVQHRALRYFLGVHRFTPILSLQGESGWVPAYCRHQLNAIRFWNRLITMSDDRLTKKVFVWDKEQSNRSNWSNNMKRLFDSLDLADVYDNCAISDLAQVESRIYRNFVNTWHEDLQNISKLRTYRVIKHDFQTEPYIIMDLPKPERSNPGGPGGPGQPAQPSKRLQQTQAQVDEVVDIMRVNVDKVLERDQKISELDDRADALQAGASQFEATSGKLKRKYWWKNCKMWIILISIILVIIIIIVGKSEEIRNEVLPWKQQTVLVAMISIASLTVSNSSSVVHIFTEPQI</sequence>
<protein>
    <recommendedName>
        <fullName evidence="13">J domain-containing protein</fullName>
    </recommendedName>
</protein>
<feature type="domain" description="J" evidence="8">
    <location>
        <begin position="14"/>
        <end position="82"/>
    </location>
</feature>
<evidence type="ECO:0000313" key="12">
    <source>
        <dbReference type="Proteomes" id="UP001186944"/>
    </source>
</evidence>
<proteinExistence type="predicted"/>
<dbReference type="Pfam" id="PF00957">
    <property type="entry name" value="Synaptobrevin"/>
    <property type="match status" value="1"/>
</dbReference>
<keyword evidence="3" id="KW-0143">Chaperone</keyword>
<reference evidence="11" key="1">
    <citation type="submission" date="2019-08" db="EMBL/GenBank/DDBJ databases">
        <title>The improved chromosome-level genome for the pearl oyster Pinctada fucata martensii using PacBio sequencing and Hi-C.</title>
        <authorList>
            <person name="Zheng Z."/>
        </authorList>
    </citation>
    <scope>NUCLEOTIDE SEQUENCE</scope>
    <source>
        <strain evidence="11">ZZ-2019</strain>
        <tissue evidence="11">Adductor muscle</tissue>
    </source>
</reference>
<feature type="domain" description="Reverse transcriptase" evidence="9">
    <location>
        <begin position="405"/>
        <end position="688"/>
    </location>
</feature>
<feature type="transmembrane region" description="Helical" evidence="7">
    <location>
        <begin position="1019"/>
        <end position="1039"/>
    </location>
</feature>
<dbReference type="InterPro" id="IPR000477">
    <property type="entry name" value="RT_dom"/>
</dbReference>
<keyword evidence="12" id="KW-1185">Reference proteome</keyword>
<dbReference type="SUPFAM" id="SSF46565">
    <property type="entry name" value="Chaperone J-domain"/>
    <property type="match status" value="1"/>
</dbReference>
<dbReference type="CDD" id="cd06257">
    <property type="entry name" value="DnaJ"/>
    <property type="match status" value="1"/>
</dbReference>
<evidence type="ECO:0000256" key="4">
    <source>
        <dbReference type="PROSITE-ProRule" id="PRU00290"/>
    </source>
</evidence>
<dbReference type="EMBL" id="VSWD01000004">
    <property type="protein sequence ID" value="KAK3104741.1"/>
    <property type="molecule type" value="Genomic_DNA"/>
</dbReference>
<dbReference type="SMART" id="SM00271">
    <property type="entry name" value="DnaJ"/>
    <property type="match status" value="1"/>
</dbReference>
<dbReference type="Pfam" id="PF00226">
    <property type="entry name" value="DnaJ"/>
    <property type="match status" value="1"/>
</dbReference>
<evidence type="ECO:0000256" key="6">
    <source>
        <dbReference type="SAM" id="MobiDB-lite"/>
    </source>
</evidence>
<evidence type="ECO:0000256" key="3">
    <source>
        <dbReference type="ARBA" id="ARBA00023186"/>
    </source>
</evidence>
<feature type="region of interest" description="Disordered" evidence="6">
    <location>
        <begin position="896"/>
        <end position="921"/>
    </location>
</feature>
<dbReference type="CDD" id="cd01650">
    <property type="entry name" value="RT_nLTR_like"/>
    <property type="match status" value="1"/>
</dbReference>
<evidence type="ECO:0000313" key="11">
    <source>
        <dbReference type="EMBL" id="KAK3104741.1"/>
    </source>
</evidence>
<dbReference type="Pfam" id="PF22774">
    <property type="entry name" value="DNAJC11_beta-barrel"/>
    <property type="match status" value="2"/>
</dbReference>
<feature type="transmembrane region" description="Helical" evidence="7">
    <location>
        <begin position="981"/>
        <end position="999"/>
    </location>
</feature>
<name>A0AA88YG12_PINIB</name>
<dbReference type="PANTHER" id="PTHR44157">
    <property type="entry name" value="DNAJ HOMOLOG SUBFAMILY C MEMBER 11"/>
    <property type="match status" value="1"/>
</dbReference>
<dbReference type="AlphaFoldDB" id="A0AA88YG12"/>
<dbReference type="InterPro" id="IPR043502">
    <property type="entry name" value="DNA/RNA_pol_sf"/>
</dbReference>
<dbReference type="PRINTS" id="PR00219">
    <property type="entry name" value="SYNAPTOBREVN"/>
</dbReference>
<dbReference type="InterPro" id="IPR036869">
    <property type="entry name" value="J_dom_sf"/>
</dbReference>
<dbReference type="Pfam" id="PF11875">
    <property type="entry name" value="DnaJ-like_C11_C"/>
    <property type="match status" value="1"/>
</dbReference>
<dbReference type="InterPro" id="IPR001388">
    <property type="entry name" value="Synaptobrevin-like"/>
</dbReference>
<evidence type="ECO:0000256" key="5">
    <source>
        <dbReference type="SAM" id="Coils"/>
    </source>
</evidence>
<evidence type="ECO:0000259" key="10">
    <source>
        <dbReference type="PROSITE" id="PS50892"/>
    </source>
</evidence>
<dbReference type="SUPFAM" id="SSF58038">
    <property type="entry name" value="SNARE fusion complex"/>
    <property type="match status" value="1"/>
</dbReference>
<dbReference type="InterPro" id="IPR043128">
    <property type="entry name" value="Rev_trsase/Diguanyl_cyclase"/>
</dbReference>
<dbReference type="Gene3D" id="1.10.287.110">
    <property type="entry name" value="DnaJ domain"/>
    <property type="match status" value="1"/>
</dbReference>
<keyword evidence="4 5" id="KW-0175">Coiled coil</keyword>
<evidence type="ECO:0000256" key="2">
    <source>
        <dbReference type="ARBA" id="ARBA00023136"/>
    </source>
</evidence>
<gene>
    <name evidence="11" type="ORF">FSP39_009031</name>
</gene>
<dbReference type="PROSITE" id="PS00417">
    <property type="entry name" value="SYNAPTOBREVIN"/>
    <property type="match status" value="1"/>
</dbReference>
<comment type="subcellular location">
    <subcellularLocation>
        <location evidence="1">Membrane</location>
    </subcellularLocation>
</comment>
<dbReference type="InterPro" id="IPR018253">
    <property type="entry name" value="DnaJ_domain_CS"/>
</dbReference>
<dbReference type="Gene3D" id="3.30.70.270">
    <property type="match status" value="1"/>
</dbReference>
<evidence type="ECO:0008006" key="13">
    <source>
        <dbReference type="Google" id="ProtNLM"/>
    </source>
</evidence>
<dbReference type="InterPro" id="IPR024586">
    <property type="entry name" value="DnaJ-like_C11_C"/>
</dbReference>
<dbReference type="SUPFAM" id="SSF56672">
    <property type="entry name" value="DNA/RNA polymerases"/>
    <property type="match status" value="1"/>
</dbReference>
<dbReference type="Gene3D" id="1.20.5.110">
    <property type="match status" value="1"/>
</dbReference>
<dbReference type="PROSITE" id="PS50878">
    <property type="entry name" value="RT_POL"/>
    <property type="match status" value="1"/>
</dbReference>
<dbReference type="PRINTS" id="PR00625">
    <property type="entry name" value="JDOMAIN"/>
</dbReference>
<dbReference type="GO" id="GO:0016020">
    <property type="term" value="C:membrane"/>
    <property type="evidence" value="ECO:0007669"/>
    <property type="project" value="UniProtKB-SubCell"/>
</dbReference>
<comment type="caution">
    <text evidence="11">The sequence shown here is derived from an EMBL/GenBank/DDBJ whole genome shotgun (WGS) entry which is preliminary data.</text>
</comment>
<organism evidence="11 12">
    <name type="scientific">Pinctada imbricata</name>
    <name type="common">Atlantic pearl-oyster</name>
    <name type="synonym">Pinctada martensii</name>
    <dbReference type="NCBI Taxonomy" id="66713"/>
    <lineage>
        <taxon>Eukaryota</taxon>
        <taxon>Metazoa</taxon>
        <taxon>Spiralia</taxon>
        <taxon>Lophotrochozoa</taxon>
        <taxon>Mollusca</taxon>
        <taxon>Bivalvia</taxon>
        <taxon>Autobranchia</taxon>
        <taxon>Pteriomorphia</taxon>
        <taxon>Pterioida</taxon>
        <taxon>Pterioidea</taxon>
        <taxon>Pteriidae</taxon>
        <taxon>Pinctada</taxon>
    </lineage>
</organism>
<dbReference type="InterPro" id="IPR001623">
    <property type="entry name" value="DnaJ_domain"/>
</dbReference>
<dbReference type="PROSITE" id="PS00636">
    <property type="entry name" value="DNAJ_1"/>
    <property type="match status" value="1"/>
</dbReference>
<dbReference type="PROSITE" id="PS50076">
    <property type="entry name" value="DNAJ_2"/>
    <property type="match status" value="1"/>
</dbReference>
<keyword evidence="7" id="KW-1133">Transmembrane helix</keyword>
<keyword evidence="2 7" id="KW-0472">Membrane</keyword>
<dbReference type="InterPro" id="IPR052243">
    <property type="entry name" value="Mito_inner_membrane_organizer"/>
</dbReference>
<dbReference type="GO" id="GO:0005739">
    <property type="term" value="C:mitochondrion"/>
    <property type="evidence" value="ECO:0007669"/>
    <property type="project" value="GOC"/>
</dbReference>
<evidence type="ECO:0000259" key="8">
    <source>
        <dbReference type="PROSITE" id="PS50076"/>
    </source>
</evidence>
<dbReference type="GO" id="GO:0016192">
    <property type="term" value="P:vesicle-mediated transport"/>
    <property type="evidence" value="ECO:0007669"/>
    <property type="project" value="InterPro"/>
</dbReference>
<dbReference type="Proteomes" id="UP001186944">
    <property type="component" value="Unassembled WGS sequence"/>
</dbReference>
<evidence type="ECO:0000256" key="1">
    <source>
        <dbReference type="ARBA" id="ARBA00004370"/>
    </source>
</evidence>
<dbReference type="InterPro" id="IPR042855">
    <property type="entry name" value="V_SNARE_CC"/>
</dbReference>
<feature type="domain" description="V-SNARE coiled-coil homology" evidence="10">
    <location>
        <begin position="919"/>
        <end position="979"/>
    </location>
</feature>
<dbReference type="PROSITE" id="PS50892">
    <property type="entry name" value="V_SNARE"/>
    <property type="match status" value="1"/>
</dbReference>
<evidence type="ECO:0000256" key="7">
    <source>
        <dbReference type="SAM" id="Phobius"/>
    </source>
</evidence>
<dbReference type="CDD" id="cd15870">
    <property type="entry name" value="R-SNARE_VAMP2"/>
    <property type="match status" value="1"/>
</dbReference>
<evidence type="ECO:0000259" key="9">
    <source>
        <dbReference type="PROSITE" id="PS50878"/>
    </source>
</evidence>
<dbReference type="PANTHER" id="PTHR44157:SF1">
    <property type="entry name" value="DNAJ HOMOLOG SUBFAMILY C MEMBER 11"/>
    <property type="match status" value="1"/>
</dbReference>
<keyword evidence="7" id="KW-0812">Transmembrane</keyword>